<dbReference type="EMBL" id="FNRY01000001">
    <property type="protein sequence ID" value="SEB96801.1"/>
    <property type="molecule type" value="Genomic_DNA"/>
</dbReference>
<organism evidence="1 2">
    <name type="scientific">Paramicrobacterium humi</name>
    <dbReference type="NCBI Taxonomy" id="640635"/>
    <lineage>
        <taxon>Bacteria</taxon>
        <taxon>Bacillati</taxon>
        <taxon>Actinomycetota</taxon>
        <taxon>Actinomycetes</taxon>
        <taxon>Micrococcales</taxon>
        <taxon>Microbacteriaceae</taxon>
        <taxon>Paramicrobacterium</taxon>
    </lineage>
</organism>
<keyword evidence="2" id="KW-1185">Reference proteome</keyword>
<dbReference type="AlphaFoldDB" id="A0A1H4NNK7"/>
<name>A0A1H4NNK7_9MICO</name>
<proteinExistence type="predicted"/>
<protein>
    <submittedName>
        <fullName evidence="1">Uncharacterized protein</fullName>
    </submittedName>
</protein>
<evidence type="ECO:0000313" key="1">
    <source>
        <dbReference type="EMBL" id="SEB96801.1"/>
    </source>
</evidence>
<sequence length="105" mass="11871">MSLDMQSAAIRTPTILGALVAKAAAYQEILDDPHKVRHLADMLTLAPLMTGRDLRGEPSLKRLEKRRMGNAVGRARMGADRDALLAWFPHDLDDRIRRLARVQEW</sequence>
<dbReference type="Proteomes" id="UP000199183">
    <property type="component" value="Unassembled WGS sequence"/>
</dbReference>
<gene>
    <name evidence="1" type="ORF">SAMN04489806_2254</name>
</gene>
<accession>A0A1H4NNK7</accession>
<reference evidence="1 2" key="1">
    <citation type="submission" date="2016-10" db="EMBL/GenBank/DDBJ databases">
        <authorList>
            <person name="de Groot N.N."/>
        </authorList>
    </citation>
    <scope>NUCLEOTIDE SEQUENCE [LARGE SCALE GENOMIC DNA]</scope>
    <source>
        <strain evidence="1 2">DSM 21799</strain>
    </source>
</reference>
<evidence type="ECO:0000313" key="2">
    <source>
        <dbReference type="Proteomes" id="UP000199183"/>
    </source>
</evidence>